<keyword evidence="2" id="KW-0472">Membrane</keyword>
<sequence>MPSRKRGSHKARLTLEKRHWYTCDGRTLSWEDSWYTQPFYTASESHYDSAASTGPVNPPQSVLATIAACKAQTMTGAGVTNRPSLTDSGTVSSSTNALATVVSTAPPGPSSATGTSSSVVQTSAATVPTTTLQLSSGATTLASSGVSSSTAFPTVSFVTGATQQSSTTSLAAVNFHAGTWDSQAQGAAFAGAVTLLAGGLVWGLWAVLRPRIPVLYAPRKWFLLPGSRPSAPTLRAFFTPFLHLPSLSSTTSDAHVTPRVTLAVLAMSTVATVLSLGVFLPLMVAGVPHLAATSPANSRGGHFGSLTDLSLLRLLNALDPSPDSPATRALLLHHIRDLPSTITPAIGTARARLITILVLTATVWVGGSLFVISRVYRDLVRYGDRFDETCDGQDMVFVPSEGSSWRGMTETGIRRRLVKVLCPEDECSVAGVFAVNHLLAVNELVREREHVLDVLETAEAKYIMSFPLLPPPVPRNMGDTTVSTPGTAIGTLSTAMSSTSEPNIADFTPAGPKGSAFLEVAQRKSVIDNNGRLHIGQKVFQDADGTFLPAPGGSSPAGSRRVSIVPSLPSPTHSDRTSAHTSASVSRPTSLLLPRELAKLKADVTWTRSRLQKLNARTEAAQRKKLQSSTQGDETAVGWIIVGRGVRTLPNALEILGRSKEDIIWDNLGATGSLRTFWYKVAGITAVLLAISLPFIGLAVASAPGFSHYLVFLKPLSNTNGIGAGIVEGFVPAVVLTIAFIAGAVLVKRCATNVQQARAVGDGAVFILNLALVVPGLMVLRPISFVKWLLNKRKAITPRQRFLHFDLTVTVAPLLAAFFQLSALGGVFPLLVLPTLIFAYLTLVASCWLATRVFCLSHGGPSDGSMARWAVRRLGWAVGLQPAIFGLVLLSRNEWTIGGVGVGVGALALVMSELVTVVLHRPQKQPRFPLADFSRTPLEDETKHRRFGSDHSMLAALHDLLPGLSRLPNDNPLPLSTDAIDDLQSTRRAMYASPQAARTNKNMPCGPSIQVIGPADESRGLIYAPDLLAPIPDVWLPRDPAGVAQHEADNLAGEGLVAVIDPIEFSDYE</sequence>
<dbReference type="RefSeq" id="XP_028479723.1">
    <property type="nucleotide sequence ID" value="XM_028615866.1"/>
</dbReference>
<feature type="transmembrane region" description="Helical" evidence="2">
    <location>
        <begin position="802"/>
        <end position="821"/>
    </location>
</feature>
<keyword evidence="2" id="KW-1133">Transmembrane helix</keyword>
<feature type="transmembrane region" description="Helical" evidence="2">
    <location>
        <begin position="677"/>
        <end position="701"/>
    </location>
</feature>
<evidence type="ECO:0000256" key="2">
    <source>
        <dbReference type="SAM" id="Phobius"/>
    </source>
</evidence>
<evidence type="ECO:0008006" key="5">
    <source>
        <dbReference type="Google" id="ProtNLM"/>
    </source>
</evidence>
<evidence type="ECO:0000313" key="4">
    <source>
        <dbReference type="Proteomes" id="UP000279236"/>
    </source>
</evidence>
<feature type="transmembrane region" description="Helical" evidence="2">
    <location>
        <begin position="827"/>
        <end position="850"/>
    </location>
</feature>
<evidence type="ECO:0000313" key="3">
    <source>
        <dbReference type="EMBL" id="RSH87515.1"/>
    </source>
</evidence>
<dbReference type="Proteomes" id="UP000279236">
    <property type="component" value="Unassembled WGS sequence"/>
</dbReference>
<feature type="transmembrane region" description="Helical" evidence="2">
    <location>
        <begin position="353"/>
        <end position="372"/>
    </location>
</feature>
<feature type="transmembrane region" description="Helical" evidence="2">
    <location>
        <begin position="722"/>
        <end position="746"/>
    </location>
</feature>
<keyword evidence="2" id="KW-0812">Transmembrane</keyword>
<comment type="caution">
    <text evidence="3">The sequence shown here is derived from an EMBL/GenBank/DDBJ whole genome shotgun (WGS) entry which is preliminary data.</text>
</comment>
<reference evidence="3 4" key="1">
    <citation type="submission" date="2018-11" db="EMBL/GenBank/DDBJ databases">
        <title>Genome sequence of Apiotrichum porosum DSM 27194.</title>
        <authorList>
            <person name="Aliyu H."/>
            <person name="Gorte O."/>
            <person name="Ochsenreither K."/>
        </authorList>
    </citation>
    <scope>NUCLEOTIDE SEQUENCE [LARGE SCALE GENOMIC DNA]</scope>
    <source>
        <strain evidence="3 4">DSM 27194</strain>
    </source>
</reference>
<feature type="transmembrane region" description="Helical" evidence="2">
    <location>
        <begin position="871"/>
        <end position="891"/>
    </location>
</feature>
<dbReference type="EMBL" id="RSCE01000001">
    <property type="protein sequence ID" value="RSH87515.1"/>
    <property type="molecule type" value="Genomic_DNA"/>
</dbReference>
<gene>
    <name evidence="3" type="ORF">EHS24_000023</name>
</gene>
<feature type="transmembrane region" description="Helical" evidence="2">
    <location>
        <begin position="262"/>
        <end position="284"/>
    </location>
</feature>
<evidence type="ECO:0000256" key="1">
    <source>
        <dbReference type="SAM" id="MobiDB-lite"/>
    </source>
</evidence>
<accession>A0A427Y8Z7</accession>
<organism evidence="3 4">
    <name type="scientific">Apiotrichum porosum</name>
    <dbReference type="NCBI Taxonomy" id="105984"/>
    <lineage>
        <taxon>Eukaryota</taxon>
        <taxon>Fungi</taxon>
        <taxon>Dikarya</taxon>
        <taxon>Basidiomycota</taxon>
        <taxon>Agaricomycotina</taxon>
        <taxon>Tremellomycetes</taxon>
        <taxon>Trichosporonales</taxon>
        <taxon>Trichosporonaceae</taxon>
        <taxon>Apiotrichum</taxon>
    </lineage>
</organism>
<dbReference type="OrthoDB" id="2591106at2759"/>
<dbReference type="STRING" id="105984.A0A427Y8Z7"/>
<feature type="transmembrane region" description="Helical" evidence="2">
    <location>
        <begin position="766"/>
        <end position="790"/>
    </location>
</feature>
<dbReference type="AlphaFoldDB" id="A0A427Y8Z7"/>
<feature type="transmembrane region" description="Helical" evidence="2">
    <location>
        <begin position="187"/>
        <end position="208"/>
    </location>
</feature>
<name>A0A427Y8Z7_9TREE</name>
<keyword evidence="4" id="KW-1185">Reference proteome</keyword>
<proteinExistence type="predicted"/>
<dbReference type="GeneID" id="39584566"/>
<protein>
    <recommendedName>
        <fullName evidence="5">CSC1/OSCA1-like 7TM region domain-containing protein</fullName>
    </recommendedName>
</protein>
<feature type="transmembrane region" description="Helical" evidence="2">
    <location>
        <begin position="897"/>
        <end position="919"/>
    </location>
</feature>
<feature type="region of interest" description="Disordered" evidence="1">
    <location>
        <begin position="546"/>
        <end position="587"/>
    </location>
</feature>